<dbReference type="EMBL" id="JACTVJ010000023">
    <property type="protein sequence ID" value="MBC9718078.1"/>
    <property type="molecule type" value="Genomic_DNA"/>
</dbReference>
<feature type="transmembrane region" description="Helical" evidence="6">
    <location>
        <begin position="436"/>
        <end position="457"/>
    </location>
</feature>
<dbReference type="Pfam" id="PF02687">
    <property type="entry name" value="FtsX"/>
    <property type="match status" value="1"/>
</dbReference>
<dbReference type="Proteomes" id="UP000642284">
    <property type="component" value="Unassembled WGS sequence"/>
</dbReference>
<evidence type="ECO:0000256" key="2">
    <source>
        <dbReference type="ARBA" id="ARBA00022475"/>
    </source>
</evidence>
<feature type="transmembrane region" description="Helical" evidence="6">
    <location>
        <begin position="240"/>
        <end position="265"/>
    </location>
</feature>
<feature type="transmembrane region" description="Helical" evidence="6">
    <location>
        <begin position="338"/>
        <end position="361"/>
    </location>
</feature>
<feature type="transmembrane region" description="Helical" evidence="6">
    <location>
        <begin position="210"/>
        <end position="234"/>
    </location>
</feature>
<evidence type="ECO:0000256" key="6">
    <source>
        <dbReference type="SAM" id="Phobius"/>
    </source>
</evidence>
<feature type="transmembrane region" description="Helical" evidence="6">
    <location>
        <begin position="82"/>
        <end position="102"/>
    </location>
</feature>
<sequence>MAPAATRPAANTRRSWRTDLRIAWMLQSGSDRREWWRLGLTALCAGLATGLAVTAITLMAYVEPSSGLDGGISGSLLAGQGTRRGIAMTLLGLLVPVIALLGQSSRIGAVHRDRRLAVLRLTGATPRQVRRIMALEAGLAALLGSAAASVLCVAVLAGRGYLPEPAALAALAVVPVGIPVLTSLAGVFALRRVVASPLGTLRRVKPEQDWGTRLLIAAGGVLVVGALIAVVVAGNNPGTLLLPIGAFALVLLVGAGAVLASGAFAKLAGRRLATSARPAVLIAAGRLAQDPWAAARTHASVLATGVVGVGAVGIWRIVHDGVVNADYYTPGDEDFYDNGFALFGVAVLVALGFSLFALAIGTAESLVTRRRSLAAQAAAGVPYKVLARSVLLETALPLAPAVALSGIGGFAIYAYYHSLMAGYQETGISLPVLLPLLVPFAVYGACLLAVAATLPLLRRTVHPGELRYE</sequence>
<evidence type="ECO:0000313" key="8">
    <source>
        <dbReference type="EMBL" id="MBC9718078.1"/>
    </source>
</evidence>
<feature type="transmembrane region" description="Helical" evidence="6">
    <location>
        <begin position="137"/>
        <end position="162"/>
    </location>
</feature>
<comment type="subcellular location">
    <subcellularLocation>
        <location evidence="1">Cell membrane</location>
        <topology evidence="1">Multi-pass membrane protein</topology>
    </subcellularLocation>
</comment>
<accession>A0ABR7SUP4</accession>
<gene>
    <name evidence="8" type="ORF">H9Y04_36655</name>
</gene>
<proteinExistence type="predicted"/>
<evidence type="ECO:0000313" key="9">
    <source>
        <dbReference type="Proteomes" id="UP000642284"/>
    </source>
</evidence>
<keyword evidence="2" id="KW-1003">Cell membrane</keyword>
<evidence type="ECO:0000259" key="7">
    <source>
        <dbReference type="Pfam" id="PF02687"/>
    </source>
</evidence>
<comment type="caution">
    <text evidence="8">The sequence shown here is derived from an EMBL/GenBank/DDBJ whole genome shotgun (WGS) entry which is preliminary data.</text>
</comment>
<reference evidence="8 9" key="1">
    <citation type="submission" date="2020-08" db="EMBL/GenBank/DDBJ databases">
        <title>Genemic of Streptomyces polyaspartic.</title>
        <authorList>
            <person name="Liu W."/>
        </authorList>
    </citation>
    <scope>NUCLEOTIDE SEQUENCE [LARGE SCALE GENOMIC DNA]</scope>
    <source>
        <strain evidence="8 9">TRM66268-LWL</strain>
    </source>
</reference>
<dbReference type="InterPro" id="IPR003838">
    <property type="entry name" value="ABC3_permease_C"/>
</dbReference>
<keyword evidence="5 6" id="KW-0472">Membrane</keyword>
<keyword evidence="3 6" id="KW-0812">Transmembrane</keyword>
<name>A0ABR7SUP4_9ACTN</name>
<feature type="transmembrane region" description="Helical" evidence="6">
    <location>
        <begin position="394"/>
        <end position="416"/>
    </location>
</feature>
<keyword evidence="4 6" id="KW-1133">Transmembrane helix</keyword>
<evidence type="ECO:0000256" key="1">
    <source>
        <dbReference type="ARBA" id="ARBA00004651"/>
    </source>
</evidence>
<feature type="transmembrane region" description="Helical" evidence="6">
    <location>
        <begin position="299"/>
        <end position="318"/>
    </location>
</feature>
<feature type="transmembrane region" description="Helical" evidence="6">
    <location>
        <begin position="168"/>
        <end position="190"/>
    </location>
</feature>
<organism evidence="8 9">
    <name type="scientific">Streptomyces polyasparticus</name>
    <dbReference type="NCBI Taxonomy" id="2767826"/>
    <lineage>
        <taxon>Bacteria</taxon>
        <taxon>Bacillati</taxon>
        <taxon>Actinomycetota</taxon>
        <taxon>Actinomycetes</taxon>
        <taxon>Kitasatosporales</taxon>
        <taxon>Streptomycetaceae</taxon>
        <taxon>Streptomyces</taxon>
    </lineage>
</organism>
<feature type="domain" description="ABC3 transporter permease C-terminal" evidence="7">
    <location>
        <begin position="91"/>
        <end position="190"/>
    </location>
</feature>
<evidence type="ECO:0000256" key="4">
    <source>
        <dbReference type="ARBA" id="ARBA00022989"/>
    </source>
</evidence>
<keyword evidence="9" id="KW-1185">Reference proteome</keyword>
<feature type="transmembrane region" description="Helical" evidence="6">
    <location>
        <begin position="35"/>
        <end position="62"/>
    </location>
</feature>
<evidence type="ECO:0000256" key="3">
    <source>
        <dbReference type="ARBA" id="ARBA00022692"/>
    </source>
</evidence>
<protein>
    <submittedName>
        <fullName evidence="8">ABC transporter permease</fullName>
    </submittedName>
</protein>
<evidence type="ECO:0000256" key="5">
    <source>
        <dbReference type="ARBA" id="ARBA00023136"/>
    </source>
</evidence>